<dbReference type="InterPro" id="IPR044688">
    <property type="entry name" value="SCI-1-like"/>
</dbReference>
<dbReference type="OrthoDB" id="2139939at2759"/>
<dbReference type="KEGG" id="mtr:25480526"/>
<proteinExistence type="evidence at transcript level"/>
<gene>
    <name evidence="3" type="ORF">MtrunA17_Chr0c02g0489651</name>
</gene>
<evidence type="ECO:0008006" key="5">
    <source>
        <dbReference type="Google" id="ProtNLM"/>
    </source>
</evidence>
<dbReference type="GO" id="GO:0048480">
    <property type="term" value="P:stigma development"/>
    <property type="evidence" value="ECO:0007669"/>
    <property type="project" value="EnsemblPlants"/>
</dbReference>
<organism evidence="2">
    <name type="scientific">Medicago truncatula</name>
    <name type="common">Barrel medic</name>
    <name type="synonym">Medicago tribuloides</name>
    <dbReference type="NCBI Taxonomy" id="3880"/>
    <lineage>
        <taxon>Eukaryota</taxon>
        <taxon>Viridiplantae</taxon>
        <taxon>Streptophyta</taxon>
        <taxon>Embryophyta</taxon>
        <taxon>Tracheophyta</taxon>
        <taxon>Spermatophyta</taxon>
        <taxon>Magnoliopsida</taxon>
        <taxon>eudicotyledons</taxon>
        <taxon>Gunneridae</taxon>
        <taxon>Pentapetalae</taxon>
        <taxon>rosids</taxon>
        <taxon>fabids</taxon>
        <taxon>Fabales</taxon>
        <taxon>Fabaceae</taxon>
        <taxon>Papilionoideae</taxon>
        <taxon>50 kb inversion clade</taxon>
        <taxon>NPAAA clade</taxon>
        <taxon>Hologalegina</taxon>
        <taxon>IRL clade</taxon>
        <taxon>Trifolieae</taxon>
        <taxon>Medicago</taxon>
    </lineage>
</organism>
<feature type="region of interest" description="Disordered" evidence="1">
    <location>
        <begin position="1"/>
        <end position="82"/>
    </location>
</feature>
<feature type="compositionally biased region" description="Basic residues" evidence="1">
    <location>
        <begin position="64"/>
        <end position="73"/>
    </location>
</feature>
<protein>
    <recommendedName>
        <fullName evidence="5">Style cell-cycle inhibitor 1-A</fullName>
    </recommendedName>
</protein>
<dbReference type="EMBL" id="BT139203">
    <property type="protein sequence ID" value="AFK38998.1"/>
    <property type="molecule type" value="mRNA"/>
</dbReference>
<dbReference type="GO" id="GO:0071365">
    <property type="term" value="P:cellular response to auxin stimulus"/>
    <property type="evidence" value="ECO:0007669"/>
    <property type="project" value="EnsemblPlants"/>
</dbReference>
<reference evidence="3" key="3">
    <citation type="journal article" date="2018" name="Nat. Plants">
        <title>Whole-genome landscape of Medicago truncatula symbiotic genes.</title>
        <authorList>
            <person name="Pecrix Y."/>
            <person name="Gamas P."/>
            <person name="Carrere S."/>
        </authorList>
    </citation>
    <scope>NUCLEOTIDE SEQUENCE</scope>
    <source>
        <tissue evidence="3">Leaves</tissue>
    </source>
</reference>
<evidence type="ECO:0000256" key="1">
    <source>
        <dbReference type="SAM" id="MobiDB-lite"/>
    </source>
</evidence>
<dbReference type="GO" id="GO:0005634">
    <property type="term" value="C:nucleus"/>
    <property type="evidence" value="ECO:0007669"/>
    <property type="project" value="EnsemblPlants"/>
</dbReference>
<dbReference type="AlphaFoldDB" id="I3SFF6"/>
<dbReference type="Proteomes" id="UP000265566">
    <property type="component" value="Unassembled WGS sequence"/>
</dbReference>
<sequence>MMGSDRKSKRSYPSQSESEDEKKSKRKRTVDDDEEKKSRKREKKEKRKDKKHSRDKSDKDKKLKDKHKSKRSKSERNMNFQELSGDDYFAKNNEFATWLKEEKNVFFSDLLSESARELFAEFVKAWNRGKLESNYYEGIKTAPRTAHNWKIKK</sequence>
<feature type="compositionally biased region" description="Basic residues" evidence="1">
    <location>
        <begin position="38"/>
        <end position="54"/>
    </location>
</feature>
<evidence type="ECO:0000313" key="2">
    <source>
        <dbReference type="EMBL" id="AFK38998.1"/>
    </source>
</evidence>
<evidence type="ECO:0000313" key="4">
    <source>
        <dbReference type="Proteomes" id="UP000265566"/>
    </source>
</evidence>
<reference evidence="4" key="2">
    <citation type="journal article" date="2018" name="Nat. Plants">
        <title>Whole-genome landscape of Medicago truncatula symbiotic genes.</title>
        <authorList>
            <person name="Pecrix Y."/>
            <person name="Staton S.E."/>
            <person name="Sallet E."/>
            <person name="Lelandais-Briere C."/>
            <person name="Moreau S."/>
            <person name="Carrere S."/>
            <person name="Blein T."/>
            <person name="Jardinaud M.F."/>
            <person name="Latrasse D."/>
            <person name="Zouine M."/>
            <person name="Zahm M."/>
            <person name="Kreplak J."/>
            <person name="Mayjonade B."/>
            <person name="Satge C."/>
            <person name="Perez M."/>
            <person name="Cauet S."/>
            <person name="Marande W."/>
            <person name="Chantry-Darmon C."/>
            <person name="Lopez-Roques C."/>
            <person name="Bouchez O."/>
            <person name="Berard A."/>
            <person name="Debelle F."/>
            <person name="Munos S."/>
            <person name="Bendahmane A."/>
            <person name="Berges H."/>
            <person name="Niebel A."/>
            <person name="Buitink J."/>
            <person name="Frugier F."/>
            <person name="Benhamed M."/>
            <person name="Crespi M."/>
            <person name="Gouzy J."/>
            <person name="Gamas P."/>
        </authorList>
    </citation>
    <scope>NUCLEOTIDE SEQUENCE [LARGE SCALE GENOMIC DNA]</scope>
    <source>
        <strain evidence="4">cv. Jemalong A17</strain>
    </source>
</reference>
<dbReference type="Gramene" id="rna50665">
    <property type="protein sequence ID" value="RHN38474.1"/>
    <property type="gene ID" value="gene50665"/>
</dbReference>
<dbReference type="ExpressionAtlas" id="I3SFF6">
    <property type="expression patterns" value="differential"/>
</dbReference>
<reference evidence="2" key="1">
    <citation type="submission" date="2012-05" db="EMBL/GenBank/DDBJ databases">
        <authorList>
            <person name="Krishnakumar V."/>
            <person name="Cheung F."/>
            <person name="Xiao Y."/>
            <person name="Chan A."/>
            <person name="Moskal W.A."/>
            <person name="Town C.D."/>
        </authorList>
    </citation>
    <scope>NUCLEOTIDE SEQUENCE</scope>
</reference>
<dbReference type="PANTHER" id="PTHR34117">
    <property type="entry name" value="STYLE CELL-CYCLE INHIBITOR 1"/>
    <property type="match status" value="1"/>
</dbReference>
<dbReference type="PANTHER" id="PTHR34117:SF1">
    <property type="entry name" value="STYLE CELL-CYCLE INHIBITOR 1"/>
    <property type="match status" value="1"/>
</dbReference>
<accession>I3SFF6</accession>
<name>I3SFF6_MEDTR</name>
<dbReference type="GO" id="GO:0048479">
    <property type="term" value="P:style development"/>
    <property type="evidence" value="ECO:0007669"/>
    <property type="project" value="EnsemblPlants"/>
</dbReference>
<dbReference type="GO" id="GO:0010928">
    <property type="term" value="P:regulation of auxin mediated signaling pathway"/>
    <property type="evidence" value="ECO:0007669"/>
    <property type="project" value="EnsemblPlants"/>
</dbReference>
<evidence type="ECO:0000313" key="3">
    <source>
        <dbReference type="EMBL" id="RHN38474.1"/>
    </source>
</evidence>
<dbReference type="EMBL" id="PSQE01000010">
    <property type="protein sequence ID" value="RHN38474.1"/>
    <property type="molecule type" value="Genomic_DNA"/>
</dbReference>